<accession>A0AAV8ZTN0</accession>
<dbReference type="EMBL" id="JANEYF010000419">
    <property type="protein sequence ID" value="KAJ8970028.1"/>
    <property type="molecule type" value="Genomic_DNA"/>
</dbReference>
<comment type="caution">
    <text evidence="2">The sequence shown here is derived from an EMBL/GenBank/DDBJ whole genome shotgun (WGS) entry which is preliminary data.</text>
</comment>
<evidence type="ECO:0000259" key="1">
    <source>
        <dbReference type="Pfam" id="PF04494"/>
    </source>
</evidence>
<dbReference type="Proteomes" id="UP001162156">
    <property type="component" value="Unassembled WGS sequence"/>
</dbReference>
<name>A0AAV8ZTN0_9CUCU</name>
<sequence>MDVVKRENNKIKRSKSDVKNVMSGYLHKRNYTTLQTFENTKKQQITNTLVANGVGKSNSILYSCYNSDPIVIDHNFTKFLIWLKDQTRHKNRCHDIEHIVGPLFCHLYMDILRGEHSERAASFFKCHLPAIDKSKCDNIVKDLIGIFATDGDSSKLKEKFRSKKIVVELNSQSLAVLKKFVLGSCHVVFLQVLQTWFDFQGTNGKESIIKENEMPVVDDPRDSICQDLLNAIKNLKKRTFAHL</sequence>
<reference evidence="2" key="1">
    <citation type="journal article" date="2023" name="Insect Mol. Biol.">
        <title>Genome sequencing provides insights into the evolution of gene families encoding plant cell wall-degrading enzymes in longhorned beetles.</title>
        <authorList>
            <person name="Shin N.R."/>
            <person name="Okamura Y."/>
            <person name="Kirsch R."/>
            <person name="Pauchet Y."/>
        </authorList>
    </citation>
    <scope>NUCLEOTIDE SEQUENCE</scope>
    <source>
        <strain evidence="2">RBIC_L_NR</strain>
    </source>
</reference>
<evidence type="ECO:0000313" key="3">
    <source>
        <dbReference type="Proteomes" id="UP001162156"/>
    </source>
</evidence>
<dbReference type="AlphaFoldDB" id="A0AAV8ZTN0"/>
<proteinExistence type="predicted"/>
<protein>
    <recommendedName>
        <fullName evidence="1">TFIID subunit TAF5 NTD2 domain-containing protein</fullName>
    </recommendedName>
</protein>
<dbReference type="InterPro" id="IPR007582">
    <property type="entry name" value="TFIID_NTD2"/>
</dbReference>
<dbReference type="InterPro" id="IPR037264">
    <property type="entry name" value="TFIID_NTD2_sf"/>
</dbReference>
<keyword evidence="3" id="KW-1185">Reference proteome</keyword>
<dbReference type="SUPFAM" id="SSF160897">
    <property type="entry name" value="Taf5 N-terminal domain-like"/>
    <property type="match status" value="1"/>
</dbReference>
<dbReference type="Pfam" id="PF04494">
    <property type="entry name" value="TFIID_NTD2"/>
    <property type="match status" value="1"/>
</dbReference>
<dbReference type="Gene3D" id="1.25.40.500">
    <property type="entry name" value="TFIID subunit TAF5, NTD2 domain"/>
    <property type="match status" value="1"/>
</dbReference>
<gene>
    <name evidence="2" type="ORF">NQ314_001457</name>
</gene>
<organism evidence="2 3">
    <name type="scientific">Rhamnusium bicolor</name>
    <dbReference type="NCBI Taxonomy" id="1586634"/>
    <lineage>
        <taxon>Eukaryota</taxon>
        <taxon>Metazoa</taxon>
        <taxon>Ecdysozoa</taxon>
        <taxon>Arthropoda</taxon>
        <taxon>Hexapoda</taxon>
        <taxon>Insecta</taxon>
        <taxon>Pterygota</taxon>
        <taxon>Neoptera</taxon>
        <taxon>Endopterygota</taxon>
        <taxon>Coleoptera</taxon>
        <taxon>Polyphaga</taxon>
        <taxon>Cucujiformia</taxon>
        <taxon>Chrysomeloidea</taxon>
        <taxon>Cerambycidae</taxon>
        <taxon>Lepturinae</taxon>
        <taxon>Rhagiini</taxon>
        <taxon>Rhamnusium</taxon>
    </lineage>
</organism>
<feature type="domain" description="TFIID subunit TAF5 NTD2" evidence="1">
    <location>
        <begin position="71"/>
        <end position="194"/>
    </location>
</feature>
<evidence type="ECO:0000313" key="2">
    <source>
        <dbReference type="EMBL" id="KAJ8970028.1"/>
    </source>
</evidence>